<accession>A0AAW1R0X3</accession>
<proteinExistence type="predicted"/>
<organism evidence="1 2">
    <name type="scientific">Apatococcus lobatus</name>
    <dbReference type="NCBI Taxonomy" id="904363"/>
    <lineage>
        <taxon>Eukaryota</taxon>
        <taxon>Viridiplantae</taxon>
        <taxon>Chlorophyta</taxon>
        <taxon>core chlorophytes</taxon>
        <taxon>Trebouxiophyceae</taxon>
        <taxon>Chlorellales</taxon>
        <taxon>Chlorellaceae</taxon>
        <taxon>Apatococcus</taxon>
    </lineage>
</organism>
<comment type="caution">
    <text evidence="1">The sequence shown here is derived from an EMBL/GenBank/DDBJ whole genome shotgun (WGS) entry which is preliminary data.</text>
</comment>
<dbReference type="Proteomes" id="UP001438707">
    <property type="component" value="Unassembled WGS sequence"/>
</dbReference>
<gene>
    <name evidence="1" type="ORF">WJX74_008025</name>
</gene>
<keyword evidence="2" id="KW-1185">Reference proteome</keyword>
<sequence>MHATSASAAKHTALVLTASVIAYLLLATLQNYSIAESVGLALPPWQVFRSTVKLLVTSGPWIPFLMHPPASASS</sequence>
<dbReference type="EMBL" id="JALJOS010000019">
    <property type="protein sequence ID" value="KAK9827140.1"/>
    <property type="molecule type" value="Genomic_DNA"/>
</dbReference>
<reference evidence="1 2" key="1">
    <citation type="journal article" date="2024" name="Nat. Commun.">
        <title>Phylogenomics reveals the evolutionary origins of lichenization in chlorophyte algae.</title>
        <authorList>
            <person name="Puginier C."/>
            <person name="Libourel C."/>
            <person name="Otte J."/>
            <person name="Skaloud P."/>
            <person name="Haon M."/>
            <person name="Grisel S."/>
            <person name="Petersen M."/>
            <person name="Berrin J.G."/>
            <person name="Delaux P.M."/>
            <person name="Dal Grande F."/>
            <person name="Keller J."/>
        </authorList>
    </citation>
    <scope>NUCLEOTIDE SEQUENCE [LARGE SCALE GENOMIC DNA]</scope>
    <source>
        <strain evidence="1 2">SAG 2145</strain>
    </source>
</reference>
<evidence type="ECO:0000313" key="1">
    <source>
        <dbReference type="EMBL" id="KAK9827140.1"/>
    </source>
</evidence>
<evidence type="ECO:0000313" key="2">
    <source>
        <dbReference type="Proteomes" id="UP001438707"/>
    </source>
</evidence>
<name>A0AAW1R0X3_9CHLO</name>
<dbReference type="AlphaFoldDB" id="A0AAW1R0X3"/>
<protein>
    <submittedName>
        <fullName evidence="1">Uncharacterized protein</fullName>
    </submittedName>
</protein>